<accession>A0ABQ6E2V4</accession>
<dbReference type="Pfam" id="PF23947">
    <property type="entry name" value="DUF7281"/>
    <property type="match status" value="1"/>
</dbReference>
<dbReference type="EMBL" id="BSPQ01000013">
    <property type="protein sequence ID" value="GLS91538.1"/>
    <property type="molecule type" value="Genomic_DNA"/>
</dbReference>
<keyword evidence="3" id="KW-1185">Reference proteome</keyword>
<dbReference type="RefSeq" id="WP_284204650.1">
    <property type="nucleotide sequence ID" value="NZ_BSPQ01000013.1"/>
</dbReference>
<dbReference type="InterPro" id="IPR055705">
    <property type="entry name" value="DUF7281"/>
</dbReference>
<name>A0ABQ6E2V4_9GAMM</name>
<gene>
    <name evidence="2" type="ORF">GCM10007916_26070</name>
</gene>
<sequence>MKKGLFEYCQKHLRVCGKFKASSSFEKLACLGIGCIESGWFYFNEKDKQQLIELVASEHDGIHLYRDSYPLQKTRDEKAITQRDEKGGALKVSEDFVLLNSLNNFRINQQITSISELTSLGQYVCATDINTIEHQQIVLVENLVVMANLKRLNIPESLSEALWVYRGDLQVQQQTGTAYSFFRRFKDSHQLICFSDLDPSGIQISLTSGATQWLTIADGLDLNIELKGPEQEWFKQQKAICYLNNQQLPTYCASLFMKMKASQITLKQEHMLAHSLKLCLSPLTS</sequence>
<protein>
    <recommendedName>
        <fullName evidence="1">DUF7281 domain-containing protein</fullName>
    </recommendedName>
</protein>
<evidence type="ECO:0000313" key="3">
    <source>
        <dbReference type="Proteomes" id="UP001157353"/>
    </source>
</evidence>
<proteinExistence type="predicted"/>
<organism evidence="2 3">
    <name type="scientific">Psychromonas marina</name>
    <dbReference type="NCBI Taxonomy" id="88364"/>
    <lineage>
        <taxon>Bacteria</taxon>
        <taxon>Pseudomonadati</taxon>
        <taxon>Pseudomonadota</taxon>
        <taxon>Gammaproteobacteria</taxon>
        <taxon>Alteromonadales</taxon>
        <taxon>Psychromonadaceae</taxon>
        <taxon>Psychromonas</taxon>
    </lineage>
</organism>
<dbReference type="Proteomes" id="UP001157353">
    <property type="component" value="Unassembled WGS sequence"/>
</dbReference>
<evidence type="ECO:0000313" key="2">
    <source>
        <dbReference type="EMBL" id="GLS91538.1"/>
    </source>
</evidence>
<evidence type="ECO:0000259" key="1">
    <source>
        <dbReference type="Pfam" id="PF23947"/>
    </source>
</evidence>
<reference evidence="3" key="1">
    <citation type="journal article" date="2019" name="Int. J. Syst. Evol. Microbiol.">
        <title>The Global Catalogue of Microorganisms (GCM) 10K type strain sequencing project: providing services to taxonomists for standard genome sequencing and annotation.</title>
        <authorList>
            <consortium name="The Broad Institute Genomics Platform"/>
            <consortium name="The Broad Institute Genome Sequencing Center for Infectious Disease"/>
            <person name="Wu L."/>
            <person name="Ma J."/>
        </authorList>
    </citation>
    <scope>NUCLEOTIDE SEQUENCE [LARGE SCALE GENOMIC DNA]</scope>
    <source>
        <strain evidence="3">NBRC 103166</strain>
    </source>
</reference>
<feature type="domain" description="DUF7281" evidence="1">
    <location>
        <begin position="94"/>
        <end position="279"/>
    </location>
</feature>
<comment type="caution">
    <text evidence="2">The sequence shown here is derived from an EMBL/GenBank/DDBJ whole genome shotgun (WGS) entry which is preliminary data.</text>
</comment>